<dbReference type="Pfam" id="PF05658">
    <property type="entry name" value="YadA_head"/>
    <property type="match status" value="3"/>
</dbReference>
<dbReference type="CDD" id="cd12820">
    <property type="entry name" value="LbR_YadA-like"/>
    <property type="match status" value="2"/>
</dbReference>
<dbReference type="InterPro" id="IPR011049">
    <property type="entry name" value="Serralysin-like_metalloprot_C"/>
</dbReference>
<comment type="caution">
    <text evidence="3">The sequence shown here is derived from an EMBL/GenBank/DDBJ whole genome shotgun (WGS) entry which is preliminary data.</text>
</comment>
<dbReference type="AlphaFoldDB" id="A0A328WXC0"/>
<protein>
    <submittedName>
        <fullName evidence="3">Trimeric autotransporter adhesin</fullName>
    </submittedName>
</protein>
<feature type="domain" description="Trimeric autotransporter adhesin YadA-like head" evidence="2">
    <location>
        <begin position="200"/>
        <end position="221"/>
    </location>
</feature>
<accession>A0A328WXC0</accession>
<dbReference type="RefSeq" id="WP_112084531.1">
    <property type="nucleotide sequence ID" value="NZ_QLSV01000001.1"/>
</dbReference>
<evidence type="ECO:0000313" key="3">
    <source>
        <dbReference type="EMBL" id="RAR50931.1"/>
    </source>
</evidence>
<dbReference type="Proteomes" id="UP000249518">
    <property type="component" value="Unassembled WGS sequence"/>
</dbReference>
<proteinExistence type="predicted"/>
<feature type="domain" description="Trimeric autotransporter adhesin YadA-like head" evidence="2">
    <location>
        <begin position="301"/>
        <end position="325"/>
    </location>
</feature>
<keyword evidence="4" id="KW-1185">Reference proteome</keyword>
<gene>
    <name evidence="3" type="ORF">B0I10_101102</name>
</gene>
<feature type="domain" description="Trimeric autotransporter adhesin YadA-like head" evidence="2">
    <location>
        <begin position="226"/>
        <end position="251"/>
    </location>
</feature>
<dbReference type="GO" id="GO:0019867">
    <property type="term" value="C:outer membrane"/>
    <property type="evidence" value="ECO:0007669"/>
    <property type="project" value="InterPro"/>
</dbReference>
<evidence type="ECO:0000256" key="1">
    <source>
        <dbReference type="SAM" id="SignalP"/>
    </source>
</evidence>
<reference evidence="3 4" key="1">
    <citation type="submission" date="2018-06" db="EMBL/GenBank/DDBJ databases">
        <title>Genomic Encyclopedia of Type Strains, Phase III (KMG-III): the genomes of soil and plant-associated and newly described type strains.</title>
        <authorList>
            <person name="Whitman W."/>
        </authorList>
    </citation>
    <scope>NUCLEOTIDE SEQUENCE [LARGE SCALE GENOMIC DNA]</scope>
    <source>
        <strain evidence="3 4">CGMCC 1.12504</strain>
    </source>
</reference>
<evidence type="ECO:0000313" key="4">
    <source>
        <dbReference type="Proteomes" id="UP000249518"/>
    </source>
</evidence>
<organism evidence="3 4">
    <name type="scientific">Flavobacterium lacus</name>
    <dbReference type="NCBI Taxonomy" id="1353778"/>
    <lineage>
        <taxon>Bacteria</taxon>
        <taxon>Pseudomonadati</taxon>
        <taxon>Bacteroidota</taxon>
        <taxon>Flavobacteriia</taxon>
        <taxon>Flavobacteriales</taxon>
        <taxon>Flavobacteriaceae</taxon>
        <taxon>Flavobacterium</taxon>
    </lineage>
</organism>
<feature type="signal peptide" evidence="1">
    <location>
        <begin position="1"/>
        <end position="17"/>
    </location>
</feature>
<keyword evidence="1" id="KW-0732">Signal</keyword>
<dbReference type="Gene3D" id="2.150.10.10">
    <property type="entry name" value="Serralysin-like metalloprotease, C-terminal"/>
    <property type="match status" value="2"/>
</dbReference>
<name>A0A328WXC0_9FLAO</name>
<sequence>MKKILILLLLLPYLSIAQVGVNTTAPKAALDVESTNNGVLIPRVQLTSTLDITTVVNPNAGPLETSTLVYNIAPAGVVPNNVVAGFYYWNGSQWTAIAGNAPSDHDWYEVGTTVAPNAITDNMFNLGKVVIGSATPAATAVLQVELGASTTDGILFNGANNGAGTVPNLGAGTRMMFFPGKNAFRAGSVSGTQWDNSNVGANSAAMGRNNTASGYGSFAMGEGSIASGTNTVAMGNSATATGEHSVAMGNSTANASYATALNTSTANEENATSMGIATANGYGSLATGFSTTFGNYAISGGAGSVASGNNSVATGDSSIASGQNAVAMGRSASATAADSAAFGSASATGQYATAFNNSIANGQNTIAMVESTANGDSSVSTGFSTANGAYSFSGGFGTTAQSIGETTLGVFNRLYTMSPSGSTTLDGNDHLFNLGNGTSAIATHNALTVFKDGRLNINEAYTLPNTDGTANQVLQTNGTGTLSWQTPSSSNGWLLNGNAGTNPPSTIDSPVAATENFIGTTDYEDLVFGANNRSRMKISAFGNIGIGTNNPNAKFEIEDINSPYITSWLKKSNLSGSIIAGGSYVSPTLIVTTTSTGGGTNELYYNSQFTAAGFNNATNIAARFYAAGGANNYAIVVPILGGRTGLGTETPSTRLHVENATSGAVRIVDGTQAAGRVLTSDLNGVATWQNPTPSGFTHYLGELYLGGIIFELYKGSDGLEHGLIVSLTESSHAWQTTNTLVNANRSEDGAFNTAQMTSSPAASYVSSLGAGWYIPSIDELNILYNNRYYANKALRLGGYTLISRTALYWSSTEYIGNSAYSLFSFTGTFGQQDKSDTNVVRAIRAF</sequence>
<dbReference type="InterPro" id="IPR008640">
    <property type="entry name" value="Adhesin_Head_dom"/>
</dbReference>
<feature type="chain" id="PRO_5016330288" evidence="1">
    <location>
        <begin position="18"/>
        <end position="846"/>
    </location>
</feature>
<dbReference type="OrthoDB" id="1430919at2"/>
<evidence type="ECO:0000259" key="2">
    <source>
        <dbReference type="Pfam" id="PF05658"/>
    </source>
</evidence>
<dbReference type="EMBL" id="QLSV01000001">
    <property type="protein sequence ID" value="RAR50931.1"/>
    <property type="molecule type" value="Genomic_DNA"/>
</dbReference>
<dbReference type="SUPFAM" id="SSF101967">
    <property type="entry name" value="Adhesin YadA, collagen-binding domain"/>
    <property type="match status" value="1"/>
</dbReference>